<evidence type="ECO:0000256" key="3">
    <source>
        <dbReference type="ARBA" id="ARBA00022692"/>
    </source>
</evidence>
<evidence type="ECO:0000256" key="6">
    <source>
        <dbReference type="SAM" id="Phobius"/>
    </source>
</evidence>
<dbReference type="PANTHER" id="PTHR23519">
    <property type="entry name" value="AUTOPHAGY-RELATED PROTEIN 22"/>
    <property type="match status" value="1"/>
</dbReference>
<keyword evidence="9" id="KW-1185">Reference proteome</keyword>
<dbReference type="STRING" id="1029756.W911_01155"/>
<dbReference type="AlphaFoldDB" id="V5SBC9"/>
<evidence type="ECO:0000259" key="7">
    <source>
        <dbReference type="PROSITE" id="PS50850"/>
    </source>
</evidence>
<feature type="transmembrane region" description="Helical" evidence="6">
    <location>
        <begin position="267"/>
        <end position="290"/>
    </location>
</feature>
<dbReference type="Gene3D" id="1.20.1250.20">
    <property type="entry name" value="MFS general substrate transporter like domains"/>
    <property type="match status" value="1"/>
</dbReference>
<dbReference type="Pfam" id="PF11700">
    <property type="entry name" value="ATG22"/>
    <property type="match status" value="1"/>
</dbReference>
<comment type="subcellular location">
    <subcellularLocation>
        <location evidence="1">Endomembrane system</location>
        <topology evidence="1">Multi-pass membrane protein</topology>
    </subcellularLocation>
</comment>
<keyword evidence="5 6" id="KW-0472">Membrane</keyword>
<proteinExistence type="predicted"/>
<feature type="transmembrane region" description="Helical" evidence="6">
    <location>
        <begin position="302"/>
        <end position="323"/>
    </location>
</feature>
<dbReference type="InterPro" id="IPR050495">
    <property type="entry name" value="ATG22/LtaA_families"/>
</dbReference>
<reference evidence="8 9" key="1">
    <citation type="journal article" date="2014" name="Genome Announc.">
        <title>Complete Genome Sequence of Hyphomicrobium nitrativorans Strain NL23, a Denitrifying Bacterium Isolated from Biofilm of a Methanol-Fed Denitrification System Treating Seawater at the Montreal Biodome.</title>
        <authorList>
            <person name="Martineau C."/>
            <person name="Villeneuve C."/>
            <person name="Mauffrey F."/>
            <person name="Villemur R."/>
        </authorList>
    </citation>
    <scope>NUCLEOTIDE SEQUENCE [LARGE SCALE GENOMIC DNA]</scope>
    <source>
        <strain evidence="8">NL23</strain>
    </source>
</reference>
<feature type="transmembrane region" description="Helical" evidence="6">
    <location>
        <begin position="214"/>
        <end position="234"/>
    </location>
</feature>
<keyword evidence="4 6" id="KW-1133">Transmembrane helix</keyword>
<feature type="transmembrane region" description="Helical" evidence="6">
    <location>
        <begin position="98"/>
        <end position="117"/>
    </location>
</feature>
<feature type="transmembrane region" description="Helical" evidence="6">
    <location>
        <begin position="166"/>
        <end position="186"/>
    </location>
</feature>
<feature type="transmembrane region" description="Helical" evidence="6">
    <location>
        <begin position="444"/>
        <end position="463"/>
    </location>
</feature>
<feature type="domain" description="Major facilitator superfamily (MFS) profile" evidence="7">
    <location>
        <begin position="1"/>
        <end position="469"/>
    </location>
</feature>
<dbReference type="GO" id="GO:0012505">
    <property type="term" value="C:endomembrane system"/>
    <property type="evidence" value="ECO:0007669"/>
    <property type="project" value="UniProtKB-SubCell"/>
</dbReference>
<evidence type="ECO:0000256" key="4">
    <source>
        <dbReference type="ARBA" id="ARBA00022989"/>
    </source>
</evidence>
<organism evidence="8 9">
    <name type="scientific">Hyphomicrobium nitrativorans NL23</name>
    <dbReference type="NCBI Taxonomy" id="1029756"/>
    <lineage>
        <taxon>Bacteria</taxon>
        <taxon>Pseudomonadati</taxon>
        <taxon>Pseudomonadota</taxon>
        <taxon>Alphaproteobacteria</taxon>
        <taxon>Hyphomicrobiales</taxon>
        <taxon>Hyphomicrobiaceae</taxon>
        <taxon>Hyphomicrobium</taxon>
    </lineage>
</organism>
<evidence type="ECO:0000256" key="1">
    <source>
        <dbReference type="ARBA" id="ARBA00004127"/>
    </source>
</evidence>
<dbReference type="PANTHER" id="PTHR23519:SF1">
    <property type="entry name" value="AUTOPHAGY-RELATED PROTEIN 22"/>
    <property type="match status" value="1"/>
</dbReference>
<evidence type="ECO:0000256" key="5">
    <source>
        <dbReference type="ARBA" id="ARBA00023136"/>
    </source>
</evidence>
<dbReference type="KEGG" id="hni:W911_01155"/>
<feature type="transmembrane region" description="Helical" evidence="6">
    <location>
        <begin position="332"/>
        <end position="350"/>
    </location>
</feature>
<dbReference type="OrthoDB" id="9768783at2"/>
<evidence type="ECO:0000256" key="2">
    <source>
        <dbReference type="ARBA" id="ARBA00022448"/>
    </source>
</evidence>
<gene>
    <name evidence="8" type="ORF">W911_01155</name>
</gene>
<dbReference type="EMBL" id="CP006912">
    <property type="protein sequence ID" value="AHB47320.1"/>
    <property type="molecule type" value="Genomic_DNA"/>
</dbReference>
<dbReference type="SUPFAM" id="SSF103473">
    <property type="entry name" value="MFS general substrate transporter"/>
    <property type="match status" value="1"/>
</dbReference>
<feature type="transmembrane region" description="Helical" evidence="6">
    <location>
        <begin position="66"/>
        <end position="86"/>
    </location>
</feature>
<feature type="transmembrane region" description="Helical" evidence="6">
    <location>
        <begin position="123"/>
        <end position="145"/>
    </location>
</feature>
<dbReference type="HOGENOM" id="CLU_017518_3_1_5"/>
<sequence length="469" mass="49068">MQNTAVEGAESAAGGAVQEPAPRRALISWVLFDWSAQPYYTLILTFLFAPYFVNAVASAPAHGQALWGYAAAAAGILIALGSPFLGALADGRGARKPWIATFAVFLVASLAALWFAVPGADSATILFVLAAFVIATAMAEFTTVFTNAMMPTLVPPSQLGRLSGTGWAVGYAGGLLSLAVMAGLIVTDPATGRTLFGLEPILALDQSAREGDRLVGPFAALWFALFMIPFFLFVPDRAHVAPSSARRPALAELWETIRGLPSHKDMLLFLIARMLYADGLAAIFAFGGIYGASVFGWGAMELGIFGIVLTLTGVFGALIGGVLDDRVGSKRVIMVSLVLLLVGALGILSVDPNHVLFVTDVVPKVAGSAPFSSTGELVFLAFAMLVGLVAAPVQAASRALLARLAPPERMTQYFGLFAFSGKVTAFLAPLLVAVVTQASGSQRLGMASIAVFLVAGLFLMVPVQTARRR</sequence>
<feature type="transmembrane region" description="Helical" evidence="6">
    <location>
        <begin position="413"/>
        <end position="438"/>
    </location>
</feature>
<dbReference type="RefSeq" id="WP_023785673.1">
    <property type="nucleotide sequence ID" value="NC_022997.1"/>
</dbReference>
<keyword evidence="2" id="KW-0813">Transport</keyword>
<protein>
    <submittedName>
        <fullName evidence="8">MFS transporter</fullName>
    </submittedName>
</protein>
<dbReference type="PROSITE" id="PS50850">
    <property type="entry name" value="MFS"/>
    <property type="match status" value="1"/>
</dbReference>
<dbReference type="InterPro" id="IPR020846">
    <property type="entry name" value="MFS_dom"/>
</dbReference>
<feature type="transmembrane region" description="Helical" evidence="6">
    <location>
        <begin position="39"/>
        <end position="60"/>
    </location>
</feature>
<accession>V5SBC9</accession>
<dbReference type="Proteomes" id="UP000018542">
    <property type="component" value="Chromosome"/>
</dbReference>
<dbReference type="InterPro" id="IPR024671">
    <property type="entry name" value="Atg22-like"/>
</dbReference>
<dbReference type="PATRIC" id="fig|1029756.8.peg.245"/>
<feature type="transmembrane region" description="Helical" evidence="6">
    <location>
        <begin position="377"/>
        <end position="401"/>
    </location>
</feature>
<keyword evidence="3 6" id="KW-0812">Transmembrane</keyword>
<name>V5SBC9_9HYPH</name>
<evidence type="ECO:0000313" key="9">
    <source>
        <dbReference type="Proteomes" id="UP000018542"/>
    </source>
</evidence>
<dbReference type="GO" id="GO:0022857">
    <property type="term" value="F:transmembrane transporter activity"/>
    <property type="evidence" value="ECO:0007669"/>
    <property type="project" value="InterPro"/>
</dbReference>
<dbReference type="InterPro" id="IPR036259">
    <property type="entry name" value="MFS_trans_sf"/>
</dbReference>
<evidence type="ECO:0000313" key="8">
    <source>
        <dbReference type="EMBL" id="AHB47320.1"/>
    </source>
</evidence>